<dbReference type="KEGG" id="mbac:BN1209_0318"/>
<evidence type="ECO:0000313" key="4">
    <source>
        <dbReference type="Proteomes" id="UP000056322"/>
    </source>
</evidence>
<dbReference type="Proteomes" id="UP000056322">
    <property type="component" value="Chromosome 1"/>
</dbReference>
<dbReference type="EMBL" id="LN794158">
    <property type="protein sequence ID" value="CEN55371.1"/>
    <property type="molecule type" value="Genomic_DNA"/>
</dbReference>
<dbReference type="CDD" id="cd19094">
    <property type="entry name" value="AKR_Tas-like"/>
    <property type="match status" value="1"/>
</dbReference>
<dbReference type="Gene3D" id="3.20.20.100">
    <property type="entry name" value="NADP-dependent oxidoreductase domain"/>
    <property type="match status" value="1"/>
</dbReference>
<name>A0A0B7IY68_9PROT</name>
<organism evidence="3 4">
    <name type="scientific">Candidatus Methylopumilus turicensis</name>
    <dbReference type="NCBI Taxonomy" id="1581680"/>
    <lineage>
        <taxon>Bacteria</taxon>
        <taxon>Pseudomonadati</taxon>
        <taxon>Pseudomonadota</taxon>
        <taxon>Betaproteobacteria</taxon>
        <taxon>Nitrosomonadales</taxon>
        <taxon>Methylophilaceae</taxon>
        <taxon>Candidatus Methylopumilus</taxon>
    </lineage>
</organism>
<accession>A0A0B7IY68</accession>
<dbReference type="InterPro" id="IPR023210">
    <property type="entry name" value="NADP_OxRdtase_dom"/>
</dbReference>
<proteinExistence type="predicted"/>
<dbReference type="OrthoDB" id="5488419at2"/>
<protein>
    <submittedName>
        <fullName evidence="3">Protein tas</fullName>
    </submittedName>
</protein>
<dbReference type="STRING" id="1581680.BN1209_0318"/>
<evidence type="ECO:0000259" key="2">
    <source>
        <dbReference type="Pfam" id="PF00248"/>
    </source>
</evidence>
<feature type="domain" description="NADP-dependent oxidoreductase" evidence="2">
    <location>
        <begin position="15"/>
        <end position="346"/>
    </location>
</feature>
<dbReference type="PANTHER" id="PTHR43364">
    <property type="entry name" value="NADH-SPECIFIC METHYLGLYOXAL REDUCTASE-RELATED"/>
    <property type="match status" value="1"/>
</dbReference>
<dbReference type="AlphaFoldDB" id="A0A0B7IY68"/>
<evidence type="ECO:0000256" key="1">
    <source>
        <dbReference type="ARBA" id="ARBA00023002"/>
    </source>
</evidence>
<dbReference type="InterPro" id="IPR050523">
    <property type="entry name" value="AKR_Detox_Biosynth"/>
</dbReference>
<dbReference type="InterPro" id="IPR036812">
    <property type="entry name" value="NAD(P)_OxRdtase_dom_sf"/>
</dbReference>
<keyword evidence="1" id="KW-0560">Oxidoreductase</keyword>
<dbReference type="RefSeq" id="WP_045750651.1">
    <property type="nucleotide sequence ID" value="NZ_LN794158.1"/>
</dbReference>
<sequence>MEYRKLANTDLNVSAICLGTMTYGDQNTQAEAFNQLDYAMSQGINFIDTAEMYPVPPKADTYTKTETIIGHWLKNQPRDKIILGGKVAGPRRGMDWIRGGPPCLDSTNIREAIEGSLKRMQTDYIDIYQLHWPERNVPMFGQYLFDPANEYVSGKFGEGERKEWVTIRNQLETLAELVKEGKIRYIGLSNEQPWGLMEFLRIAKEYDLPRVATVQNCYNLINRGMEFGMSEVLFRENVGLLAYSPLAFGHLTGKYIDDPAAPGRITEFLGYSQRYKKPNVTPASKAYAELARAHGLTPTQLALSFVYHRWFVTSTIIGATKMHQLKENMAAWDTKLSPEVMLEIEDLHLRMMNPAP</sequence>
<dbReference type="SUPFAM" id="SSF51430">
    <property type="entry name" value="NAD(P)-linked oxidoreductase"/>
    <property type="match status" value="1"/>
</dbReference>
<evidence type="ECO:0000313" key="3">
    <source>
        <dbReference type="EMBL" id="CEN55371.1"/>
    </source>
</evidence>
<reference evidence="4" key="1">
    <citation type="submission" date="2014-12" db="EMBL/GenBank/DDBJ databases">
        <authorList>
            <person name="Salcher M.M."/>
        </authorList>
    </citation>
    <scope>NUCLEOTIDE SEQUENCE [LARGE SCALE GENOMIC DNA]</scope>
    <source>
        <strain evidence="4">MMS-10A-171</strain>
    </source>
</reference>
<dbReference type="HOGENOM" id="CLU_023205_2_0_4"/>
<dbReference type="GO" id="GO:0016491">
    <property type="term" value="F:oxidoreductase activity"/>
    <property type="evidence" value="ECO:0007669"/>
    <property type="project" value="UniProtKB-KW"/>
</dbReference>
<dbReference type="Pfam" id="PF00248">
    <property type="entry name" value="Aldo_ket_red"/>
    <property type="match status" value="1"/>
</dbReference>
<gene>
    <name evidence="3" type="primary">tas</name>
    <name evidence="3" type="ORF">BN1209_0318</name>
</gene>
<dbReference type="PANTHER" id="PTHR43364:SF4">
    <property type="entry name" value="NAD(P)-LINKED OXIDOREDUCTASE SUPERFAMILY PROTEIN"/>
    <property type="match status" value="1"/>
</dbReference>
<keyword evidence="4" id="KW-1185">Reference proteome</keyword>